<evidence type="ECO:0000313" key="3">
    <source>
        <dbReference type="Proteomes" id="UP000294114"/>
    </source>
</evidence>
<dbReference type="SUPFAM" id="SSF53067">
    <property type="entry name" value="Actin-like ATPase domain"/>
    <property type="match status" value="1"/>
</dbReference>
<dbReference type="EMBL" id="SHLD01000001">
    <property type="protein sequence ID" value="RZU74444.1"/>
    <property type="molecule type" value="Genomic_DNA"/>
</dbReference>
<dbReference type="AlphaFoldDB" id="A0A4Q8B9L2"/>
<dbReference type="PANTHER" id="PTHR18964:SF149">
    <property type="entry name" value="BIFUNCTIONAL UDP-N-ACETYLGLUCOSAMINE 2-EPIMERASE_N-ACETYLMANNOSAMINE KINASE"/>
    <property type="match status" value="1"/>
</dbReference>
<dbReference type="InterPro" id="IPR043129">
    <property type="entry name" value="ATPase_NBD"/>
</dbReference>
<keyword evidence="2" id="KW-0808">Transferase</keyword>
<dbReference type="PANTHER" id="PTHR18964">
    <property type="entry name" value="ROK (REPRESSOR, ORF, KINASE) FAMILY"/>
    <property type="match status" value="1"/>
</dbReference>
<dbReference type="Proteomes" id="UP000294114">
    <property type="component" value="Unassembled WGS sequence"/>
</dbReference>
<dbReference type="GO" id="GO:0016301">
    <property type="term" value="F:kinase activity"/>
    <property type="evidence" value="ECO:0007669"/>
    <property type="project" value="UniProtKB-KW"/>
</dbReference>
<organism evidence="2 3">
    <name type="scientific">Micromonospora kangleipakensis</name>
    <dbReference type="NCBI Taxonomy" id="1077942"/>
    <lineage>
        <taxon>Bacteria</taxon>
        <taxon>Bacillati</taxon>
        <taxon>Actinomycetota</taxon>
        <taxon>Actinomycetes</taxon>
        <taxon>Micromonosporales</taxon>
        <taxon>Micromonosporaceae</taxon>
        <taxon>Micromonospora</taxon>
    </lineage>
</organism>
<reference evidence="2 3" key="1">
    <citation type="submission" date="2019-02" db="EMBL/GenBank/DDBJ databases">
        <title>Sequencing the genomes of 1000 actinobacteria strains.</title>
        <authorList>
            <person name="Klenk H.-P."/>
        </authorList>
    </citation>
    <scope>NUCLEOTIDE SEQUENCE [LARGE SCALE GENOMIC DNA]</scope>
    <source>
        <strain evidence="2 3">DSM 45612</strain>
    </source>
</reference>
<dbReference type="Gene3D" id="3.30.420.40">
    <property type="match status" value="2"/>
</dbReference>
<protein>
    <submittedName>
        <fullName evidence="2">Putative NBD/HSP70 family sugar kinase</fullName>
    </submittedName>
</protein>
<comment type="similarity">
    <text evidence="1">Belongs to the ROK (NagC/XylR) family.</text>
</comment>
<evidence type="ECO:0000313" key="2">
    <source>
        <dbReference type="EMBL" id="RZU74444.1"/>
    </source>
</evidence>
<sequence length="359" mass="37694">MARELHLTSGLATEITARMRELRLLTETPAPIRGRGRPTTVLQPHPEGPVILAADLRQEDWRHAIVTVDGQLHNLRRQAHRSREPATVLTAVRQTVAQARTQYGDRLRAVSLAVAGTVHDQHLAQASTLGWGRVDLSTITIDTSLPLLVGNDATLAGVAEARTGAATTASTALHLIVEVGIGGTLTVDGSPVTGAHGAAGEYGHLPLGDRRLHCPCGARGCWDLDVDGRALARHLGEPAPADPRSYARHILDRAADDTRARQAVTAVAQALATGIAGLANMHDPDLITLGGLGPAIRHTARAAFEGAYTDGLMAFHRAQPPPVVNAAHGDDGPLHGAAIIGLDHTTSAPALADWAIANR</sequence>
<evidence type="ECO:0000256" key="1">
    <source>
        <dbReference type="ARBA" id="ARBA00006479"/>
    </source>
</evidence>
<comment type="caution">
    <text evidence="2">The sequence shown here is derived from an EMBL/GenBank/DDBJ whole genome shotgun (WGS) entry which is preliminary data.</text>
</comment>
<accession>A0A4Q8B9L2</accession>
<dbReference type="InterPro" id="IPR000600">
    <property type="entry name" value="ROK"/>
</dbReference>
<keyword evidence="2" id="KW-0418">Kinase</keyword>
<name>A0A4Q8B9L2_9ACTN</name>
<dbReference type="Pfam" id="PF00480">
    <property type="entry name" value="ROK"/>
    <property type="match status" value="1"/>
</dbReference>
<proteinExistence type="inferred from homology"/>
<dbReference type="RefSeq" id="WP_242624053.1">
    <property type="nucleotide sequence ID" value="NZ_SHLD01000001.1"/>
</dbReference>
<keyword evidence="3" id="KW-1185">Reference proteome</keyword>
<gene>
    <name evidence="2" type="ORF">EV384_2909</name>
</gene>